<reference evidence="2" key="1">
    <citation type="submission" date="2016-10" db="EMBL/GenBank/DDBJ databases">
        <authorList>
            <person name="Varghese N."/>
            <person name="Submissions S."/>
        </authorList>
    </citation>
    <scope>NUCLEOTIDE SEQUENCE [LARGE SCALE GENOMIC DNA]</scope>
    <source>
        <strain evidence="2">IBRC-M 10043</strain>
    </source>
</reference>
<accession>A0A1H8CU29</accession>
<name>A0A1H8CU29_9EURY</name>
<proteinExistence type="predicted"/>
<dbReference type="EMBL" id="FOCX01000001">
    <property type="protein sequence ID" value="SEM98731.1"/>
    <property type="molecule type" value="Genomic_DNA"/>
</dbReference>
<dbReference type="Proteomes" id="UP000198775">
    <property type="component" value="Unassembled WGS sequence"/>
</dbReference>
<dbReference type="InterPro" id="IPR021866">
    <property type="entry name" value="SpoIIAA-like"/>
</dbReference>
<dbReference type="OrthoDB" id="320547at2157"/>
<evidence type="ECO:0000313" key="2">
    <source>
        <dbReference type="Proteomes" id="UP000198775"/>
    </source>
</evidence>
<gene>
    <name evidence="1" type="ORF">SAMN05216388_100187</name>
</gene>
<dbReference type="RefSeq" id="WP_092656488.1">
    <property type="nucleotide sequence ID" value="NZ_FOCX01000001.1"/>
</dbReference>
<organism evidence="1 2">
    <name type="scientific">Halorientalis persicus</name>
    <dbReference type="NCBI Taxonomy" id="1367881"/>
    <lineage>
        <taxon>Archaea</taxon>
        <taxon>Methanobacteriati</taxon>
        <taxon>Methanobacteriota</taxon>
        <taxon>Stenosarchaea group</taxon>
        <taxon>Halobacteria</taxon>
        <taxon>Halobacteriales</taxon>
        <taxon>Haloarculaceae</taxon>
        <taxon>Halorientalis</taxon>
    </lineage>
</organism>
<protein>
    <submittedName>
        <fullName evidence="1">SpoIIAA-like</fullName>
    </submittedName>
</protein>
<dbReference type="Pfam" id="PF11964">
    <property type="entry name" value="SpoIIAA-like"/>
    <property type="match status" value="1"/>
</dbReference>
<sequence>MVEELFSQPGVCSVHWDERTEAITVEWDGDVGGEDYRDVMERVLDRIVDLDATKLLVDARKQGLMSEGDQDWTVADWQPRAVDAGLTHKAVVYPEARPARTTVDMSARKRPHPGLERLFTDGLEEARKWLQTK</sequence>
<dbReference type="AlphaFoldDB" id="A0A1H8CU29"/>
<keyword evidence="2" id="KW-1185">Reference proteome</keyword>
<evidence type="ECO:0000313" key="1">
    <source>
        <dbReference type="EMBL" id="SEM98731.1"/>
    </source>
</evidence>